<name>U5WBF8_9ACTN</name>
<dbReference type="PATRIC" id="fig|1246995.3.peg.8324"/>
<dbReference type="GO" id="GO:0005975">
    <property type="term" value="P:carbohydrate metabolic process"/>
    <property type="evidence" value="ECO:0007669"/>
    <property type="project" value="UniProtKB-ARBA"/>
</dbReference>
<evidence type="ECO:0008006" key="4">
    <source>
        <dbReference type="Google" id="ProtNLM"/>
    </source>
</evidence>
<dbReference type="EMBL" id="CP006272">
    <property type="protein sequence ID" value="AGZ46479.1"/>
    <property type="molecule type" value="Genomic_DNA"/>
</dbReference>
<organism evidence="2 3">
    <name type="scientific">Actinoplanes friuliensis DSM 7358</name>
    <dbReference type="NCBI Taxonomy" id="1246995"/>
    <lineage>
        <taxon>Bacteria</taxon>
        <taxon>Bacillati</taxon>
        <taxon>Actinomycetota</taxon>
        <taxon>Actinomycetes</taxon>
        <taxon>Micromonosporales</taxon>
        <taxon>Micromonosporaceae</taxon>
        <taxon>Actinoplanes</taxon>
    </lineage>
</organism>
<sequence>MRVRFAPVPRLLTLFSALALAAAGLLALPSQPAAAASYFLPNSLTAYTDNSKPKKAYPLDYLGEAPIGAWLDSAGAKHVSRGYYTFDLARASGRQITDATLSLVEKSVADCTRPRAIEVWRVAATANAPTWKNAPAQLTRVGELAPAQPQECPSRYLYADLGPLLRSVQQEGASAVTLMLRVPQSQEGTVAAGRRVASVGISLEDNGAPAVPGKLSVSGIACTDGTPWIGTTTPELRAEINDADYPGNPFERLTATFAYWPVDRPSERVEWTSSETSTGTLLRYTVPTALAQNVPYAFAVRATDRAGATSAWSPECKFAIDTTRPGIPSITSADYPTTGWNGGPGIPGSFTFRVAPGDTDVTQFRWGVFGVLENVPVGPDGTVTVRYTPTSDGPLTMSLASYDRALNRSDTVNYTFRVKTTQPQIDDQNPDGAIFQPRTIVLSPAMDDVVEYTWWLNDGPHTTVPAGADGKATIVVSPNLAGTNHLYVTSRTSTDLPSGKADYYMYVATSPTLTSPDFPDGENSEGPLVGKQVTLTFHPGMPGVTEYVWKINRRDEQVVPADADGTATVTWTERDYTYLNIELTSRTADGFESTPNSYFLTLTSHAPTVESAEYPEWSTGGGPGIEGTFTFRPAQPGVTSYTWRLDDGPEQTVPATTDGTATTTWTPTTDQTGWHTLKVREHIGDVTSDEKEYSLIVAEPEGS</sequence>
<reference evidence="2 3" key="1">
    <citation type="journal article" date="2014" name="J. Biotechnol.">
        <title>Complete genome sequence of the actinobacterium Actinoplanes friuliensis HAG 010964, producer of the lipopeptide antibiotic friulimycin.</title>
        <authorList>
            <person name="Ruckert C."/>
            <person name="Szczepanowski R."/>
            <person name="Albersmeier A."/>
            <person name="Goesmann A."/>
            <person name="Fischer N."/>
            <person name="Steinkamper A."/>
            <person name="Puhler A."/>
            <person name="Biener R."/>
            <person name="Schwartz D."/>
            <person name="Kalinowski J."/>
        </authorList>
    </citation>
    <scope>NUCLEOTIDE SEQUENCE [LARGE SCALE GENOMIC DNA]</scope>
    <source>
        <strain evidence="2 3">DSM 7358</strain>
    </source>
</reference>
<dbReference type="InterPro" id="IPR013783">
    <property type="entry name" value="Ig-like_fold"/>
</dbReference>
<dbReference type="Proteomes" id="UP000017746">
    <property type="component" value="Chromosome"/>
</dbReference>
<dbReference type="STRING" id="1246995.AFR_41125"/>
<dbReference type="Gene3D" id="2.60.40.10">
    <property type="entry name" value="Immunoglobulins"/>
    <property type="match status" value="1"/>
</dbReference>
<gene>
    <name evidence="2" type="ORF">AFR_41125</name>
</gene>
<accession>U5WBF8</accession>
<feature type="signal peptide" evidence="1">
    <location>
        <begin position="1"/>
        <end position="35"/>
    </location>
</feature>
<dbReference type="AlphaFoldDB" id="U5WBF8"/>
<keyword evidence="3" id="KW-1185">Reference proteome</keyword>
<proteinExistence type="predicted"/>
<feature type="chain" id="PRO_5004666490" description="Fibronectin type-III domain-containing protein" evidence="1">
    <location>
        <begin position="36"/>
        <end position="703"/>
    </location>
</feature>
<dbReference type="KEGG" id="afs:AFR_41125"/>
<keyword evidence="1" id="KW-0732">Signal</keyword>
<dbReference type="HOGENOM" id="CLU_397750_0_0_11"/>
<dbReference type="eggNOG" id="COG3209">
    <property type="taxonomic scope" value="Bacteria"/>
</dbReference>
<evidence type="ECO:0000313" key="3">
    <source>
        <dbReference type="Proteomes" id="UP000017746"/>
    </source>
</evidence>
<evidence type="ECO:0000313" key="2">
    <source>
        <dbReference type="EMBL" id="AGZ46479.1"/>
    </source>
</evidence>
<evidence type="ECO:0000256" key="1">
    <source>
        <dbReference type="SAM" id="SignalP"/>
    </source>
</evidence>
<protein>
    <recommendedName>
        <fullName evidence="4">Fibronectin type-III domain-containing protein</fullName>
    </recommendedName>
</protein>